<protein>
    <submittedName>
        <fullName evidence="4">Secretion protein</fullName>
    </submittedName>
</protein>
<keyword evidence="1 2" id="KW-0732">Signal</keyword>
<dbReference type="InterPro" id="IPR011047">
    <property type="entry name" value="Quinoprotein_ADH-like_sf"/>
</dbReference>
<dbReference type="RefSeq" id="WP_039369283.1">
    <property type="nucleotide sequence ID" value="NZ_JWTA01000008.1"/>
</dbReference>
<evidence type="ECO:0000259" key="3">
    <source>
        <dbReference type="Pfam" id="PF18962"/>
    </source>
</evidence>
<dbReference type="EMBL" id="JWTA01000008">
    <property type="protein sequence ID" value="KIC62788.1"/>
    <property type="molecule type" value="Genomic_DNA"/>
</dbReference>
<dbReference type="Pfam" id="PF18962">
    <property type="entry name" value="Por_Secre_tail"/>
    <property type="match status" value="1"/>
</dbReference>
<evidence type="ECO:0000313" key="5">
    <source>
        <dbReference type="Proteomes" id="UP000031167"/>
    </source>
</evidence>
<feature type="chain" id="PRO_5002102988" evidence="2">
    <location>
        <begin position="20"/>
        <end position="518"/>
    </location>
</feature>
<comment type="caution">
    <text evidence="4">The sequence shown here is derived from an EMBL/GenBank/DDBJ whole genome shotgun (WGS) entry which is preliminary data.</text>
</comment>
<sequence>MKKLYMGAYFLCTVLSVSAQEVLWQKDIKSSTQDFLSQVTPTVDLQYLITGSSIQSKKLSTDNKQNNGYDFHLVKLNQQGEEVWEKYFAGKNHDYLSASLSTQEGGFVLAGTTYSGKGLDKKEDSKGGSDIWVIRINEFGDELWQKTIGSTSDEEARAVIQTTDLGFFVAGNVQNSPQGYGSKDVLVVKLDKNGKELSQLILGGKGLDEVEKMIPTRDGGVLLGMYSRSNAGGSKKTENYGEGDYWIIKLNKDGKVEWEKNYGGTGDDHLRTLAMTTSGFIIGGESRSERSGNKTVGIEEGTDLWLISLNERGEEIWQKSYNFKNRDVLMGMHVILGHNEREKNKDLTKGVLLGGYTQAEGRVETDDETFWMFYVDENGNEQWRKHVKGESRKREERLAAVAVNRDGSIILAGTSAEELGKENWKIVKLGDQQVDQLIEKQDIKIYPNPVSDYAYVEIGFDFKEADITMYDMAGRQLQSLKTKNKVTKINTQPLIQGAYLITIKTDTNKTENAKLIKK</sequence>
<dbReference type="Proteomes" id="UP000031167">
    <property type="component" value="Unassembled WGS sequence"/>
</dbReference>
<dbReference type="STRING" id="363331.RM51_11450"/>
<gene>
    <name evidence="4" type="ORF">RM51_11450</name>
</gene>
<keyword evidence="5" id="KW-1185">Reference proteome</keyword>
<dbReference type="PANTHER" id="PTHR42754:SF1">
    <property type="entry name" value="LIPOPROTEIN"/>
    <property type="match status" value="1"/>
</dbReference>
<dbReference type="OrthoDB" id="9811934at2"/>
<feature type="signal peptide" evidence="2">
    <location>
        <begin position="1"/>
        <end position="19"/>
    </location>
</feature>
<evidence type="ECO:0000256" key="2">
    <source>
        <dbReference type="SAM" id="SignalP"/>
    </source>
</evidence>
<evidence type="ECO:0000313" key="4">
    <source>
        <dbReference type="EMBL" id="KIC62788.1"/>
    </source>
</evidence>
<dbReference type="Gene3D" id="2.130.10.10">
    <property type="entry name" value="YVTN repeat-like/Quinoprotein amine dehydrogenase"/>
    <property type="match status" value="1"/>
</dbReference>
<feature type="domain" description="Secretion system C-terminal sorting" evidence="3">
    <location>
        <begin position="445"/>
        <end position="516"/>
    </location>
</feature>
<reference evidence="4 5" key="1">
    <citation type="submission" date="2014-12" db="EMBL/GenBank/DDBJ databases">
        <title>Genome sequencing of Chryseobacterium taiwanense TPW19.</title>
        <authorList>
            <person name="Tan P.W."/>
            <person name="Chan K.-G."/>
        </authorList>
    </citation>
    <scope>NUCLEOTIDE SEQUENCE [LARGE SCALE GENOMIC DNA]</scope>
    <source>
        <strain evidence="4 5">TPW19</strain>
    </source>
</reference>
<name>A0A0B4E841_9FLAO</name>
<organism evidence="4 5">
    <name type="scientific">Chryseobacterium taiwanense</name>
    <dbReference type="NCBI Taxonomy" id="363331"/>
    <lineage>
        <taxon>Bacteria</taxon>
        <taxon>Pseudomonadati</taxon>
        <taxon>Bacteroidota</taxon>
        <taxon>Flavobacteriia</taxon>
        <taxon>Flavobacteriales</taxon>
        <taxon>Weeksellaceae</taxon>
        <taxon>Chryseobacterium group</taxon>
        <taxon>Chryseobacterium</taxon>
    </lineage>
</organism>
<dbReference type="PANTHER" id="PTHR42754">
    <property type="entry name" value="ENDOGLUCANASE"/>
    <property type="match status" value="1"/>
</dbReference>
<proteinExistence type="predicted"/>
<evidence type="ECO:0000256" key="1">
    <source>
        <dbReference type="ARBA" id="ARBA00022729"/>
    </source>
</evidence>
<dbReference type="NCBIfam" id="TIGR04183">
    <property type="entry name" value="Por_Secre_tail"/>
    <property type="match status" value="1"/>
</dbReference>
<accession>A0A0B4E841</accession>
<dbReference type="SUPFAM" id="SSF50998">
    <property type="entry name" value="Quinoprotein alcohol dehydrogenase-like"/>
    <property type="match status" value="1"/>
</dbReference>
<dbReference type="InterPro" id="IPR026444">
    <property type="entry name" value="Secre_tail"/>
</dbReference>
<dbReference type="InterPro" id="IPR015943">
    <property type="entry name" value="WD40/YVTN_repeat-like_dom_sf"/>
</dbReference>
<dbReference type="AlphaFoldDB" id="A0A0B4E841"/>